<gene>
    <name evidence="7" type="ORF">Micbo1qcDRAFT_162101</name>
</gene>
<comment type="subcellular location">
    <subcellularLocation>
        <location evidence="1">Nucleus</location>
    </subcellularLocation>
</comment>
<name>A0A136J4D0_9PEZI</name>
<feature type="compositionally biased region" description="Acidic residues" evidence="6">
    <location>
        <begin position="61"/>
        <end position="73"/>
    </location>
</feature>
<keyword evidence="8" id="KW-1185">Reference proteome</keyword>
<keyword evidence="3" id="KW-0805">Transcription regulation</keyword>
<evidence type="ECO:0000256" key="3">
    <source>
        <dbReference type="ARBA" id="ARBA00023015"/>
    </source>
</evidence>
<dbReference type="EMBL" id="KQ964249">
    <property type="protein sequence ID" value="KXJ92022.1"/>
    <property type="molecule type" value="Genomic_DNA"/>
</dbReference>
<dbReference type="AlphaFoldDB" id="A0A136J4D0"/>
<dbReference type="Proteomes" id="UP000070501">
    <property type="component" value="Unassembled WGS sequence"/>
</dbReference>
<dbReference type="Pfam" id="PF08598">
    <property type="entry name" value="Sds3"/>
    <property type="match status" value="1"/>
</dbReference>
<dbReference type="PANTHER" id="PTHR21964">
    <property type="entry name" value="BREAST CANCER METASTASIS-SUPPRESSOR 1"/>
    <property type="match status" value="1"/>
</dbReference>
<dbReference type="OrthoDB" id="20886at2759"/>
<feature type="region of interest" description="Disordered" evidence="6">
    <location>
        <begin position="1"/>
        <end position="317"/>
    </location>
</feature>
<proteinExistence type="predicted"/>
<evidence type="ECO:0000256" key="5">
    <source>
        <dbReference type="ARBA" id="ARBA00023242"/>
    </source>
</evidence>
<keyword evidence="5" id="KW-0539">Nucleus</keyword>
<feature type="compositionally biased region" description="Low complexity" evidence="6">
    <location>
        <begin position="636"/>
        <end position="648"/>
    </location>
</feature>
<dbReference type="SMART" id="SM01401">
    <property type="entry name" value="Sds3"/>
    <property type="match status" value="1"/>
</dbReference>
<reference evidence="8" key="1">
    <citation type="submission" date="2016-02" db="EMBL/GenBank/DDBJ databases">
        <title>Draft genome sequence of Microdochium bolleyi, a fungal endophyte of beachgrass.</title>
        <authorList>
            <consortium name="DOE Joint Genome Institute"/>
            <person name="David A.S."/>
            <person name="May G."/>
            <person name="Haridas S."/>
            <person name="Lim J."/>
            <person name="Wang M."/>
            <person name="Labutti K."/>
            <person name="Lipzen A."/>
            <person name="Barry K."/>
            <person name="Grigoriev I.V."/>
        </authorList>
    </citation>
    <scope>NUCLEOTIDE SEQUENCE [LARGE SCALE GENOMIC DNA]</scope>
    <source>
        <strain evidence="8">J235TASD1</strain>
    </source>
</reference>
<feature type="compositionally biased region" description="Acidic residues" evidence="6">
    <location>
        <begin position="117"/>
        <end position="129"/>
    </location>
</feature>
<organism evidence="7 8">
    <name type="scientific">Microdochium bolleyi</name>
    <dbReference type="NCBI Taxonomy" id="196109"/>
    <lineage>
        <taxon>Eukaryota</taxon>
        <taxon>Fungi</taxon>
        <taxon>Dikarya</taxon>
        <taxon>Ascomycota</taxon>
        <taxon>Pezizomycotina</taxon>
        <taxon>Sordariomycetes</taxon>
        <taxon>Xylariomycetidae</taxon>
        <taxon>Xylariales</taxon>
        <taxon>Microdochiaceae</taxon>
        <taxon>Microdochium</taxon>
    </lineage>
</organism>
<evidence type="ECO:0000256" key="1">
    <source>
        <dbReference type="ARBA" id="ARBA00004123"/>
    </source>
</evidence>
<dbReference type="InParanoid" id="A0A136J4D0"/>
<dbReference type="GO" id="GO:0005654">
    <property type="term" value="C:nucleoplasm"/>
    <property type="evidence" value="ECO:0007669"/>
    <property type="project" value="UniProtKB-ARBA"/>
</dbReference>
<feature type="compositionally biased region" description="Polar residues" evidence="6">
    <location>
        <begin position="216"/>
        <end position="225"/>
    </location>
</feature>
<dbReference type="GO" id="GO:0010468">
    <property type="term" value="P:regulation of gene expression"/>
    <property type="evidence" value="ECO:0007669"/>
    <property type="project" value="UniProtKB-ARBA"/>
</dbReference>
<feature type="compositionally biased region" description="Polar residues" evidence="6">
    <location>
        <begin position="589"/>
        <end position="606"/>
    </location>
</feature>
<sequence length="664" mass="72790">MAAAETAPPPLSIPPPQIEPLSDDDGSSPLSDAPPDRDATPDGLPDHSSIANDDRVSPQSSDDDLSDADDTEAETERLYDTPRVPTRQKDVVLNEQAEGRVYERTPSKLRHHNTTHEDDDDDNDDDPLSDADVSMASSPPAHDVARSAKLPSPSLDLLAEAANQESESRKRKRSSATVETDTEQPLRKRTGSVQAPSAIKENGEPGSGDEDEDTDPTPQSRSGEQSGDETPGGTAADNKHDRSHSSKTRKHTRSGSRRIKEQEAAAAAAAAIDDHAPTEDNLDGIGPDEDAGATGDDEPMADEADEEAEAAHRNEEELERKKIAYEQLAEIEKRFASFREKLFDERMEQLNREEAMLRADQPSHPEYLAMMECVEARRNERTIIANRTFERTMETVDRWAVARRAQIHSQYFQSVRESRERVLAELGQRWYDIQHERRKNANNVPEFGLRFPQNSQQRVRQAMAYNKEVSILSGIAKYEGMPAAPDMRGASSQELEDDFEAMNRSRVRSAQPRVVRPSYADYGGLPFGQGLGPAGEQFLEQTPWANPNHPAHGPLLAQRQHSQTQETSKPSPATITPAPKRKPVPMSAGTISNASNNSPAVPTPSITAPKPAKNVPRNPSTSPEVARAASLLEQTSARSMRAMSGSARPIPPNHEPLPAVGGHT</sequence>
<feature type="compositionally biased region" description="Basic residues" evidence="6">
    <location>
        <begin position="245"/>
        <end position="257"/>
    </location>
</feature>
<feature type="compositionally biased region" description="Acidic residues" evidence="6">
    <location>
        <begin position="280"/>
        <end position="308"/>
    </location>
</feature>
<evidence type="ECO:0000313" key="8">
    <source>
        <dbReference type="Proteomes" id="UP000070501"/>
    </source>
</evidence>
<evidence type="ECO:0000256" key="2">
    <source>
        <dbReference type="ARBA" id="ARBA00022491"/>
    </source>
</evidence>
<accession>A0A136J4D0</accession>
<feature type="compositionally biased region" description="Polar residues" evidence="6">
    <location>
        <begin position="559"/>
        <end position="574"/>
    </location>
</feature>
<feature type="compositionally biased region" description="Basic and acidic residues" evidence="6">
    <location>
        <begin position="87"/>
        <end position="106"/>
    </location>
</feature>
<dbReference type="STRING" id="196109.A0A136J4D0"/>
<dbReference type="InterPro" id="IPR013907">
    <property type="entry name" value="Sds3"/>
</dbReference>
<feature type="compositionally biased region" description="Pro residues" evidence="6">
    <location>
        <begin position="7"/>
        <end position="18"/>
    </location>
</feature>
<evidence type="ECO:0000256" key="4">
    <source>
        <dbReference type="ARBA" id="ARBA00023163"/>
    </source>
</evidence>
<protein>
    <submittedName>
        <fullName evidence="7">Sds3-like-domain-containing protein</fullName>
    </submittedName>
</protein>
<evidence type="ECO:0000256" key="6">
    <source>
        <dbReference type="SAM" id="MobiDB-lite"/>
    </source>
</evidence>
<evidence type="ECO:0000313" key="7">
    <source>
        <dbReference type="EMBL" id="KXJ92022.1"/>
    </source>
</evidence>
<keyword evidence="4" id="KW-0804">Transcription</keyword>
<keyword evidence="2" id="KW-0678">Repressor</keyword>
<feature type="region of interest" description="Disordered" evidence="6">
    <location>
        <begin position="540"/>
        <end position="664"/>
    </location>
</feature>